<dbReference type="GO" id="GO:0005783">
    <property type="term" value="C:endoplasmic reticulum"/>
    <property type="evidence" value="ECO:0007669"/>
    <property type="project" value="TreeGrafter"/>
</dbReference>
<evidence type="ECO:0000256" key="9">
    <source>
        <dbReference type="ARBA" id="ARBA00023136"/>
    </source>
</evidence>
<keyword evidence="6" id="KW-0681">Retinal protein</keyword>
<dbReference type="AlphaFoldDB" id="A0A5M3Z9D2"/>
<keyword evidence="4" id="KW-0716">Sensory transduction</keyword>
<dbReference type="Pfam" id="PF01036">
    <property type="entry name" value="Bac_rhodopsin"/>
    <property type="match status" value="1"/>
</dbReference>
<keyword evidence="5" id="KW-0812">Transmembrane</keyword>
<protein>
    <submittedName>
        <fullName evidence="11">Family A G protein-coupled receptor-like protein</fullName>
    </submittedName>
</protein>
<keyword evidence="9" id="KW-0472">Membrane</keyword>
<comment type="caution">
    <text evidence="11">The sequence shown here is derived from an EMBL/GenBank/DDBJ whole genome shotgun (WGS) entry which is preliminary data.</text>
</comment>
<dbReference type="Gene3D" id="1.20.1070.10">
    <property type="entry name" value="Rhodopsin 7-helix transmembrane proteins"/>
    <property type="match status" value="1"/>
</dbReference>
<evidence type="ECO:0000256" key="4">
    <source>
        <dbReference type="ARBA" id="ARBA00022606"/>
    </source>
</evidence>
<dbReference type="CDD" id="cd15028">
    <property type="entry name" value="7tm_Opsin-1_euk"/>
    <property type="match status" value="1"/>
</dbReference>
<dbReference type="PRINTS" id="PR00251">
    <property type="entry name" value="BACTRLOPSIN"/>
</dbReference>
<evidence type="ECO:0000256" key="7">
    <source>
        <dbReference type="ARBA" id="ARBA00022989"/>
    </source>
</evidence>
<evidence type="ECO:0000256" key="1">
    <source>
        <dbReference type="ARBA" id="ARBA00004141"/>
    </source>
</evidence>
<evidence type="ECO:0000256" key="10">
    <source>
        <dbReference type="ARBA" id="ARBA00023170"/>
    </source>
</evidence>
<keyword evidence="7" id="KW-1133">Transmembrane helix</keyword>
<evidence type="ECO:0000256" key="5">
    <source>
        <dbReference type="ARBA" id="ARBA00022692"/>
    </source>
</evidence>
<organism evidence="11 12">
    <name type="scientific">Aspergillus terreus</name>
    <dbReference type="NCBI Taxonomy" id="33178"/>
    <lineage>
        <taxon>Eukaryota</taxon>
        <taxon>Fungi</taxon>
        <taxon>Dikarya</taxon>
        <taxon>Ascomycota</taxon>
        <taxon>Pezizomycotina</taxon>
        <taxon>Eurotiomycetes</taxon>
        <taxon>Eurotiomycetidae</taxon>
        <taxon>Eurotiales</taxon>
        <taxon>Aspergillaceae</taxon>
        <taxon>Aspergillus</taxon>
        <taxon>Aspergillus subgen. Circumdati</taxon>
    </lineage>
</organism>
<dbReference type="InterPro" id="IPR001425">
    <property type="entry name" value="Arc/bac/fun_rhodopsins"/>
</dbReference>
<sequence>MQTDPIPLPEPGTTTSVAPIPTVVPGTPVYQSIDKTGARTLWVVVVLMALSSLVFYILAARAPLSKRVFHSLVSIATTVSFIVYLALATGQGITWKHDLIREHHKHVPNVTDEYYRQVFWLRYLNWFLTEPLILVNLALLSGLPGAHLLSALVADYVMLGSGLLGTFAGHTARRWVWFAISAIGYLTTVYHIGINGSRAAANKDVQIRRFFGTISAVTLFVKVLYPVAIAAGPLALKMNVNAETVIFAIYDIFTQGIIGYWLLIAHDSSPGLTLSVDGFWSSGIGNEGSIRIEEEGA</sequence>
<keyword evidence="12" id="KW-1185">Reference proteome</keyword>
<evidence type="ECO:0000256" key="3">
    <source>
        <dbReference type="ARBA" id="ARBA00022543"/>
    </source>
</evidence>
<dbReference type="Proteomes" id="UP000452235">
    <property type="component" value="Unassembled WGS sequence"/>
</dbReference>
<keyword evidence="10 11" id="KW-0675">Receptor</keyword>
<evidence type="ECO:0000313" key="12">
    <source>
        <dbReference type="Proteomes" id="UP000452235"/>
    </source>
</evidence>
<dbReference type="SMART" id="SM01021">
    <property type="entry name" value="Bac_rhodopsin"/>
    <property type="match status" value="1"/>
</dbReference>
<comment type="subcellular location">
    <subcellularLocation>
        <location evidence="1">Membrane</location>
        <topology evidence="1">Multi-pass membrane protein</topology>
    </subcellularLocation>
</comment>
<evidence type="ECO:0000256" key="8">
    <source>
        <dbReference type="ARBA" id="ARBA00022991"/>
    </source>
</evidence>
<evidence type="ECO:0000313" key="11">
    <source>
        <dbReference type="EMBL" id="GFF19446.1"/>
    </source>
</evidence>
<dbReference type="PANTHER" id="PTHR28286">
    <property type="match status" value="1"/>
</dbReference>
<dbReference type="GO" id="GO:0009881">
    <property type="term" value="F:photoreceptor activity"/>
    <property type="evidence" value="ECO:0007669"/>
    <property type="project" value="UniProtKB-KW"/>
</dbReference>
<gene>
    <name evidence="11" type="ORF">ATEIFO6365_0010021900</name>
</gene>
<accession>A0A5M3Z9D2</accession>
<evidence type="ECO:0000256" key="6">
    <source>
        <dbReference type="ARBA" id="ARBA00022925"/>
    </source>
</evidence>
<keyword evidence="3" id="KW-0600">Photoreceptor protein</keyword>
<proteinExistence type="inferred from homology"/>
<dbReference type="GO" id="GO:0007602">
    <property type="term" value="P:phototransduction"/>
    <property type="evidence" value="ECO:0007669"/>
    <property type="project" value="UniProtKB-KW"/>
</dbReference>
<dbReference type="EMBL" id="BLJY01000010">
    <property type="protein sequence ID" value="GFF19446.1"/>
    <property type="molecule type" value="Genomic_DNA"/>
</dbReference>
<evidence type="ECO:0000256" key="2">
    <source>
        <dbReference type="ARBA" id="ARBA00008130"/>
    </source>
</evidence>
<name>A0A5M3Z9D2_ASPTE</name>
<dbReference type="FunFam" id="1.20.1070.10:FF:000160">
    <property type="entry name" value="Related to Opsin-1"/>
    <property type="match status" value="1"/>
</dbReference>
<dbReference type="PANTHER" id="PTHR28286:SF2">
    <property type="entry name" value="BACTERIORHODOPSIN _OPSIN, NOPA (EUROFUNG)"/>
    <property type="match status" value="1"/>
</dbReference>
<comment type="similarity">
    <text evidence="2">Belongs to the archaeal/bacterial/fungal opsin family.</text>
</comment>
<reference evidence="11 12" key="1">
    <citation type="submission" date="2020-01" db="EMBL/GenBank/DDBJ databases">
        <title>Aspergillus terreus IFO 6365 whole genome shotgun sequence.</title>
        <authorList>
            <person name="Kanamasa S."/>
            <person name="Takahashi H."/>
        </authorList>
    </citation>
    <scope>NUCLEOTIDE SEQUENCE [LARGE SCALE GENOMIC DNA]</scope>
    <source>
        <strain evidence="11 12">IFO 6365</strain>
    </source>
</reference>
<dbReference type="OrthoDB" id="10261467at2759"/>
<dbReference type="GO" id="GO:0005886">
    <property type="term" value="C:plasma membrane"/>
    <property type="evidence" value="ECO:0007669"/>
    <property type="project" value="TreeGrafter"/>
</dbReference>
<keyword evidence="8" id="KW-0157">Chromophore</keyword>
<dbReference type="SUPFAM" id="SSF81321">
    <property type="entry name" value="Family A G protein-coupled receptor-like"/>
    <property type="match status" value="1"/>
</dbReference>
<dbReference type="VEuPathDB" id="FungiDB:ATEG_08691"/>